<dbReference type="PANTHER" id="PTHR33434:SF4">
    <property type="entry name" value="PHOSPHATASE PROTEIN"/>
    <property type="match status" value="1"/>
</dbReference>
<dbReference type="InterPro" id="IPR048394">
    <property type="entry name" value="FakA-like_M"/>
</dbReference>
<evidence type="ECO:0000313" key="3">
    <source>
        <dbReference type="EMBL" id="EHR33955.1"/>
    </source>
</evidence>
<evidence type="ECO:0000313" key="4">
    <source>
        <dbReference type="Proteomes" id="UP000004191"/>
    </source>
</evidence>
<dbReference type="InterPro" id="IPR050270">
    <property type="entry name" value="DegV_domain_contain"/>
</dbReference>
<keyword evidence="1" id="KW-0175">Coiled coil</keyword>
<dbReference type="Gene3D" id="1.25.40.340">
    <property type="match status" value="1"/>
</dbReference>
<protein>
    <submittedName>
        <fullName evidence="3">DAK2 domain fusion protein YloV</fullName>
    </submittedName>
</protein>
<name>H3NNI0_9FIRM</name>
<gene>
    <name evidence="3" type="ORF">HMPREF9709_00891</name>
</gene>
<dbReference type="GO" id="GO:0006071">
    <property type="term" value="P:glycerol metabolic process"/>
    <property type="evidence" value="ECO:0007669"/>
    <property type="project" value="InterPro"/>
</dbReference>
<dbReference type="SMART" id="SM01120">
    <property type="entry name" value="Dak2"/>
    <property type="match status" value="1"/>
</dbReference>
<dbReference type="PROSITE" id="PS51480">
    <property type="entry name" value="DHAL"/>
    <property type="match status" value="1"/>
</dbReference>
<dbReference type="AlphaFoldDB" id="H3NNI0"/>
<dbReference type="EMBL" id="AGEI01000021">
    <property type="protein sequence ID" value="EHR33955.1"/>
    <property type="molecule type" value="Genomic_DNA"/>
</dbReference>
<dbReference type="GeneID" id="96998886"/>
<dbReference type="OrthoDB" id="9760324at2"/>
<dbReference type="SUPFAM" id="SSF101473">
    <property type="entry name" value="DhaL-like"/>
    <property type="match status" value="1"/>
</dbReference>
<dbReference type="PANTHER" id="PTHR33434">
    <property type="entry name" value="DEGV DOMAIN-CONTAINING PROTEIN DR_1986-RELATED"/>
    <property type="match status" value="1"/>
</dbReference>
<sequence length="550" mass="61270">MRKIGYEDLRIGLKGSYKNLESNKEYVNGLNVFPVPDGDTGTNMSLTFKSVMKKLNETDDGRMKTIAKALSTGSLMGARGNSGVILSQLCRGFSKVVEKVDELDIVNIVEAFESAKETAYNAVLKPTEGTILTVSRMMAEFARKEFLNYDDALEFLKNVIDEGNRALNLTPELLPVLKEAGVVDAGGKGLMVLLEGFYKAINGENLDDVLEEEDVLSLDLKKTIEHHSDVRPEDIVYGYCTEFLINHDGSESYEEFKSVIQEYGDSIVCVGVDNLIKTHIHTDDPGKVLSLARQRGELSDIKIENMRFQNQEVNRIKDEQNKAKEKETKAESKEYGFVTISIGEGFEQIFKELNVDKIVTGGQTMNPSTQDIVDAVNEVNAKNVFIFPNNKNIILAAKQAVPIVDCNLIVIETKSIPQSFTALLNFDETATPNVNERNMTNSLSEITSLQLTYAIRDTKSGDLEIKKDDYIGLKNGAIVVKGDKLEDTFRELVKNALDIDNSILSIYYGEDVTEDQASELASQLEEEFPLIDIELNYGGQPLYYYIASVE</sequence>
<dbReference type="Pfam" id="PF21645">
    <property type="entry name" value="FakA-like_M"/>
    <property type="match status" value="1"/>
</dbReference>
<dbReference type="NCBIfam" id="TIGR03599">
    <property type="entry name" value="YloV"/>
    <property type="match status" value="1"/>
</dbReference>
<dbReference type="InterPro" id="IPR004007">
    <property type="entry name" value="DhaL_dom"/>
</dbReference>
<dbReference type="InterPro" id="IPR033470">
    <property type="entry name" value="FakA-like_C"/>
</dbReference>
<accession>H3NNI0</accession>
<dbReference type="GO" id="GO:0004371">
    <property type="term" value="F:glycerone kinase activity"/>
    <property type="evidence" value="ECO:0007669"/>
    <property type="project" value="InterPro"/>
</dbReference>
<evidence type="ECO:0000256" key="1">
    <source>
        <dbReference type="SAM" id="Coils"/>
    </source>
</evidence>
<dbReference type="InterPro" id="IPR019986">
    <property type="entry name" value="YloV-like"/>
</dbReference>
<keyword evidence="4" id="KW-1185">Reference proteome</keyword>
<dbReference type="STRING" id="883114.HMPREF9709_00891"/>
<dbReference type="PATRIC" id="fig|883114.3.peg.881"/>
<dbReference type="RefSeq" id="WP_005398313.1">
    <property type="nucleotide sequence ID" value="NZ_JH601088.1"/>
</dbReference>
<dbReference type="Proteomes" id="UP000004191">
    <property type="component" value="Unassembled WGS sequence"/>
</dbReference>
<dbReference type="SMART" id="SM01121">
    <property type="entry name" value="Dak1_2"/>
    <property type="match status" value="1"/>
</dbReference>
<feature type="coiled-coil region" evidence="1">
    <location>
        <begin position="306"/>
        <end position="333"/>
    </location>
</feature>
<proteinExistence type="predicted"/>
<dbReference type="eggNOG" id="COG1461">
    <property type="taxonomic scope" value="Bacteria"/>
</dbReference>
<evidence type="ECO:0000259" key="2">
    <source>
        <dbReference type="PROSITE" id="PS51480"/>
    </source>
</evidence>
<reference evidence="3 4" key="1">
    <citation type="submission" date="2012-01" db="EMBL/GenBank/DDBJ databases">
        <title>The Genome Sequence of Helcococcus kunzii ATCC 51366.</title>
        <authorList>
            <consortium name="The Broad Institute Genome Sequencing Platform"/>
            <person name="Earl A."/>
            <person name="Ward D."/>
            <person name="Feldgarden M."/>
            <person name="Gevers D."/>
            <person name="Huys G."/>
            <person name="Young S.K."/>
            <person name="Zeng Q."/>
            <person name="Gargeya S."/>
            <person name="Fitzgerald M."/>
            <person name="Haas B."/>
            <person name="Abouelleil A."/>
            <person name="Alvarado L."/>
            <person name="Arachchi H.M."/>
            <person name="Berlin A."/>
            <person name="Chapman S.B."/>
            <person name="Gearin G."/>
            <person name="Goldberg J."/>
            <person name="Griggs A."/>
            <person name="Gujja S."/>
            <person name="Hansen M."/>
            <person name="Heiman D."/>
            <person name="Howarth C."/>
            <person name="Larimer J."/>
            <person name="Lui A."/>
            <person name="MacDonald P.J.P."/>
            <person name="McCowen C."/>
            <person name="Montmayeur A."/>
            <person name="Murphy C."/>
            <person name="Neiman D."/>
            <person name="Pearson M."/>
            <person name="Priest M."/>
            <person name="Roberts A."/>
            <person name="Saif S."/>
            <person name="Shea T."/>
            <person name="Sisk P."/>
            <person name="Stolte C."/>
            <person name="Sykes S."/>
            <person name="Wortman J."/>
            <person name="Nusbaum C."/>
            <person name="Birren B."/>
        </authorList>
    </citation>
    <scope>NUCLEOTIDE SEQUENCE [LARGE SCALE GENOMIC DNA]</scope>
    <source>
        <strain evidence="3 4">ATCC 51366</strain>
    </source>
</reference>
<dbReference type="Pfam" id="PF02734">
    <property type="entry name" value="Dak2"/>
    <property type="match status" value="1"/>
</dbReference>
<dbReference type="HOGENOM" id="CLU_017496_1_0_9"/>
<dbReference type="Pfam" id="PF13684">
    <property type="entry name" value="FakA-like_C"/>
    <property type="match status" value="1"/>
</dbReference>
<organism evidence="3 4">
    <name type="scientific">Helcococcus kunzii ATCC 51366</name>
    <dbReference type="NCBI Taxonomy" id="883114"/>
    <lineage>
        <taxon>Bacteria</taxon>
        <taxon>Bacillati</taxon>
        <taxon>Bacillota</taxon>
        <taxon>Tissierellia</taxon>
        <taxon>Tissierellales</taxon>
        <taxon>Peptoniphilaceae</taxon>
        <taxon>Helcococcus</taxon>
    </lineage>
</organism>
<comment type="caution">
    <text evidence="3">The sequence shown here is derived from an EMBL/GenBank/DDBJ whole genome shotgun (WGS) entry which is preliminary data.</text>
</comment>
<feature type="domain" description="DhaL" evidence="2">
    <location>
        <begin position="7"/>
        <end position="199"/>
    </location>
</feature>
<dbReference type="InterPro" id="IPR036117">
    <property type="entry name" value="DhaL_dom_sf"/>
</dbReference>